<dbReference type="OrthoDB" id="1274115at2759"/>
<dbReference type="Proteomes" id="UP000041254">
    <property type="component" value="Unassembled WGS sequence"/>
</dbReference>
<organism evidence="1 2">
    <name type="scientific">Vitrella brassicaformis (strain CCMP3155)</name>
    <dbReference type="NCBI Taxonomy" id="1169540"/>
    <lineage>
        <taxon>Eukaryota</taxon>
        <taxon>Sar</taxon>
        <taxon>Alveolata</taxon>
        <taxon>Colpodellida</taxon>
        <taxon>Vitrellaceae</taxon>
        <taxon>Vitrella</taxon>
    </lineage>
</organism>
<name>A0A0G4EXX9_VITBC</name>
<evidence type="ECO:0000313" key="1">
    <source>
        <dbReference type="EMBL" id="CEM03474.1"/>
    </source>
</evidence>
<dbReference type="InParanoid" id="A0A0G4EXX9"/>
<protein>
    <submittedName>
        <fullName evidence="1">Uncharacterized protein</fullName>
    </submittedName>
</protein>
<evidence type="ECO:0000313" key="2">
    <source>
        <dbReference type="Proteomes" id="UP000041254"/>
    </source>
</evidence>
<dbReference type="VEuPathDB" id="CryptoDB:Vbra_1547"/>
<dbReference type="EMBL" id="CDMY01000342">
    <property type="protein sequence ID" value="CEM03474.1"/>
    <property type="molecule type" value="Genomic_DNA"/>
</dbReference>
<gene>
    <name evidence="1" type="ORF">Vbra_1547</name>
</gene>
<reference evidence="1 2" key="1">
    <citation type="submission" date="2014-11" db="EMBL/GenBank/DDBJ databases">
        <authorList>
            <person name="Zhu J."/>
            <person name="Qi W."/>
            <person name="Song R."/>
        </authorList>
    </citation>
    <scope>NUCLEOTIDE SEQUENCE [LARGE SCALE GENOMIC DNA]</scope>
</reference>
<keyword evidence="2" id="KW-1185">Reference proteome</keyword>
<sequence>MEEVFKHQSRKFIHAIEKSGALLPPEVVSTAAVEAVKNKSLPSGLVIRVTPQLGIDFARLPGSPFAQPVVPASLKAYSERLVAKIKERDQKIAAKL</sequence>
<accession>A0A0G4EXX9</accession>
<proteinExistence type="predicted"/>
<dbReference type="AlphaFoldDB" id="A0A0G4EXX9"/>